<keyword evidence="11 14" id="KW-0472">Membrane</keyword>
<feature type="domain" description="ABC transporter" evidence="15">
    <location>
        <begin position="637"/>
        <end position="869"/>
    </location>
</feature>
<evidence type="ECO:0000256" key="1">
    <source>
        <dbReference type="ARBA" id="ARBA00004141"/>
    </source>
</evidence>
<dbReference type="InterPro" id="IPR003593">
    <property type="entry name" value="AAA+_ATPase"/>
</dbReference>
<dbReference type="Pfam" id="PF00664">
    <property type="entry name" value="ABC_membrane"/>
    <property type="match status" value="1"/>
</dbReference>
<dbReference type="PANTHER" id="PTHR24223:SF165">
    <property type="entry name" value="ABC TRANSPORTER C FAMILY MEMBER 15-RELATED"/>
    <property type="match status" value="1"/>
</dbReference>
<gene>
    <name evidence="17" type="ORF">Pyn_02258</name>
</gene>
<dbReference type="PANTHER" id="PTHR24223">
    <property type="entry name" value="ATP-BINDING CASSETTE SUB-FAMILY C"/>
    <property type="match status" value="1"/>
</dbReference>
<evidence type="ECO:0000256" key="4">
    <source>
        <dbReference type="ARBA" id="ARBA00022448"/>
    </source>
</evidence>
<protein>
    <recommendedName>
        <fullName evidence="3">ABC-type xenobiotic transporter</fullName>
        <ecNumber evidence="3">7.6.2.2</ecNumber>
    </recommendedName>
</protein>
<accession>A0A314UMG4</accession>
<dbReference type="PROSITE" id="PS50929">
    <property type="entry name" value="ABC_TM1F"/>
    <property type="match status" value="1"/>
</dbReference>
<dbReference type="InterPro" id="IPR036640">
    <property type="entry name" value="ABC1_TM_sf"/>
</dbReference>
<dbReference type="GO" id="GO:0008559">
    <property type="term" value="F:ABC-type xenobiotic transporter activity"/>
    <property type="evidence" value="ECO:0007669"/>
    <property type="project" value="UniProtKB-EC"/>
</dbReference>
<dbReference type="GO" id="GO:0016020">
    <property type="term" value="C:membrane"/>
    <property type="evidence" value="ECO:0007669"/>
    <property type="project" value="UniProtKB-SubCell"/>
</dbReference>
<feature type="region of interest" description="Disordered" evidence="13">
    <location>
        <begin position="240"/>
        <end position="276"/>
    </location>
</feature>
<keyword evidence="7" id="KW-0547">Nucleotide-binding</keyword>
<evidence type="ECO:0000256" key="12">
    <source>
        <dbReference type="ARBA" id="ARBA00034018"/>
    </source>
</evidence>
<evidence type="ECO:0000256" key="13">
    <source>
        <dbReference type="SAM" id="MobiDB-lite"/>
    </source>
</evidence>
<dbReference type="Proteomes" id="UP000250321">
    <property type="component" value="Unassembled WGS sequence"/>
</dbReference>
<dbReference type="InterPro" id="IPR003439">
    <property type="entry name" value="ABC_transporter-like_ATP-bd"/>
</dbReference>
<feature type="domain" description="ABC transporter" evidence="15">
    <location>
        <begin position="5"/>
        <end position="228"/>
    </location>
</feature>
<dbReference type="GO" id="GO:0016887">
    <property type="term" value="F:ATP hydrolysis activity"/>
    <property type="evidence" value="ECO:0007669"/>
    <property type="project" value="InterPro"/>
</dbReference>
<feature type="compositionally biased region" description="Polar residues" evidence="13">
    <location>
        <begin position="240"/>
        <end position="249"/>
    </location>
</feature>
<name>A0A314UMG4_PRUYE</name>
<keyword evidence="18" id="KW-1185">Reference proteome</keyword>
<dbReference type="AlphaFoldDB" id="A0A314UMG4"/>
<dbReference type="Gene3D" id="3.40.50.300">
    <property type="entry name" value="P-loop containing nucleotide triphosphate hydrolases"/>
    <property type="match status" value="2"/>
</dbReference>
<keyword evidence="6" id="KW-0677">Repeat</keyword>
<evidence type="ECO:0000256" key="3">
    <source>
        <dbReference type="ARBA" id="ARBA00012191"/>
    </source>
</evidence>
<sequence length="886" mass="98319">MEFAIEIENGKFSWDTLSSSITLDSIQLKVKRGMKVAICGTVGSGKSSLLSSILGEIQKVSGTVKISGTKAYVPQSPWILTGNIRENILFGNAYDRARYDRTIKACALEKDFELFSCGDLTEIGERGINMSGGQKQRIQIARAVYQDADIYLLDDPFSAVDAHTGTQLFEDCMMGILREKTILYVTHQVEFLPAADYILVMKDGKIAQAGRFEEILRQNIGFELLVGAHSRALESILTVENTNATSQGPTPDGESNIESTSNAELQQTRHESEHNLSLEITEKEGKLVQDEEREKGSIGKEVYWSYLTTVKGGVLIPIILLAQSSFQILQVASNYWMAWASPPTSETEPKLEMSSILLVYVLLAVGSSLCVLLRSSLVAVAGLSTAQKLFTNMLHSVLRAPMSFFDSTPTGRILNRASTDQSVLDLEMANKLGWCAFSIIQILGTIAVMSQVAWEVFVIFIPVTAVCIWYQQYYIPTARELARLSGIERAPILHHFAESLAGAATIRAFDQKERFSHTNLILIDNHSRPWFHNMSAMEWLSFRLNLLSNFVFAFSLVLLVTLPEGVINPSIAGLAVTYGINLNVLQASVIWNICNAENKMISVERILQYSNLTSEAPLLIEESRPPINWPEVGTICFKNLQIRYAEHLPSVLKNISCTFPGQKKVGVVGRTGSGKSTLIQAIFRVVEPREGSIIIDDVAICKIGLHDLRSRLSIIPQDPTMFEGTVRGNLDPLEQYSDSDVWEALNKCQLGDLVRAKEQKLDASVVENGENWSVGQRQLVCLGRALLKKSKILVLDEATASVDSATDGVIQKVISREFKDRTVYTIAHRIHTVIDSDLVLVLSDGRVAEYDTPAKLLEREESLFSKLIKEYSMRSQSFNNLANLQS</sequence>
<feature type="compositionally biased region" description="Basic and acidic residues" evidence="13">
    <location>
        <begin position="267"/>
        <end position="276"/>
    </location>
</feature>
<dbReference type="SMART" id="SM00382">
    <property type="entry name" value="AAA"/>
    <property type="match status" value="2"/>
</dbReference>
<dbReference type="InterPro" id="IPR050173">
    <property type="entry name" value="ABC_transporter_C-like"/>
</dbReference>
<keyword evidence="4" id="KW-0813">Transport</keyword>
<evidence type="ECO:0000256" key="8">
    <source>
        <dbReference type="ARBA" id="ARBA00022840"/>
    </source>
</evidence>
<dbReference type="CDD" id="cd03250">
    <property type="entry name" value="ABCC_MRP_domain1"/>
    <property type="match status" value="1"/>
</dbReference>
<dbReference type="EMBL" id="PJQY01003286">
    <property type="protein sequence ID" value="PQM38707.1"/>
    <property type="molecule type" value="Genomic_DNA"/>
</dbReference>
<feature type="transmembrane region" description="Helical" evidence="14">
    <location>
        <begin position="357"/>
        <end position="383"/>
    </location>
</feature>
<keyword evidence="8" id="KW-0067">ATP-binding</keyword>
<feature type="compositionally biased region" description="Polar residues" evidence="13">
    <location>
        <begin position="256"/>
        <end position="266"/>
    </location>
</feature>
<evidence type="ECO:0000256" key="6">
    <source>
        <dbReference type="ARBA" id="ARBA00022737"/>
    </source>
</evidence>
<dbReference type="Pfam" id="PF00005">
    <property type="entry name" value="ABC_tran"/>
    <property type="match status" value="2"/>
</dbReference>
<feature type="transmembrane region" description="Helical" evidence="14">
    <location>
        <begin position="544"/>
        <end position="562"/>
    </location>
</feature>
<dbReference type="CDD" id="cd03244">
    <property type="entry name" value="ABCC_MRP_domain2"/>
    <property type="match status" value="1"/>
</dbReference>
<dbReference type="SUPFAM" id="SSF90123">
    <property type="entry name" value="ABC transporter transmembrane region"/>
    <property type="match status" value="1"/>
</dbReference>
<evidence type="ECO:0000259" key="16">
    <source>
        <dbReference type="PROSITE" id="PS50929"/>
    </source>
</evidence>
<evidence type="ECO:0000259" key="15">
    <source>
        <dbReference type="PROSITE" id="PS50893"/>
    </source>
</evidence>
<dbReference type="FunFam" id="3.40.50.300:FF:000508">
    <property type="entry name" value="ABC transporter C family member 5"/>
    <property type="match status" value="1"/>
</dbReference>
<comment type="caution">
    <text evidence="17">The sequence shown here is derived from an EMBL/GenBank/DDBJ whole genome shotgun (WGS) entry which is preliminary data.</text>
</comment>
<dbReference type="CDD" id="cd18580">
    <property type="entry name" value="ABC_6TM_ABCC_D2"/>
    <property type="match status" value="1"/>
</dbReference>
<evidence type="ECO:0000313" key="18">
    <source>
        <dbReference type="Proteomes" id="UP000250321"/>
    </source>
</evidence>
<proteinExistence type="inferred from homology"/>
<feature type="domain" description="ABC transmembrane type-1" evidence="16">
    <location>
        <begin position="318"/>
        <end position="598"/>
    </location>
</feature>
<evidence type="ECO:0000313" key="17">
    <source>
        <dbReference type="EMBL" id="PQM38707.1"/>
    </source>
</evidence>
<evidence type="ECO:0000256" key="11">
    <source>
        <dbReference type="ARBA" id="ARBA00023136"/>
    </source>
</evidence>
<keyword evidence="9" id="KW-1278">Translocase</keyword>
<dbReference type="InterPro" id="IPR011527">
    <property type="entry name" value="ABC1_TM_dom"/>
</dbReference>
<reference evidence="17 18" key="1">
    <citation type="submission" date="2018-02" db="EMBL/GenBank/DDBJ databases">
        <title>Draft genome of wild Prunus yedoensis var. nudiflora.</title>
        <authorList>
            <person name="Baek S."/>
            <person name="Kim J.-H."/>
            <person name="Choi K."/>
            <person name="Kim G.-B."/>
            <person name="Cho A."/>
            <person name="Jang H."/>
            <person name="Shin C.-H."/>
            <person name="Yu H.-J."/>
            <person name="Mun J.-H."/>
        </authorList>
    </citation>
    <scope>NUCLEOTIDE SEQUENCE [LARGE SCALE GENOMIC DNA]</scope>
    <source>
        <strain evidence="18">cv. Jeju island</strain>
        <tissue evidence="17">Leaf</tissue>
    </source>
</reference>
<evidence type="ECO:0000256" key="10">
    <source>
        <dbReference type="ARBA" id="ARBA00022989"/>
    </source>
</evidence>
<dbReference type="InterPro" id="IPR044726">
    <property type="entry name" value="ABCC_6TM_D2"/>
</dbReference>
<evidence type="ECO:0000256" key="2">
    <source>
        <dbReference type="ARBA" id="ARBA00009726"/>
    </source>
</evidence>
<dbReference type="PROSITE" id="PS50893">
    <property type="entry name" value="ABC_TRANSPORTER_2"/>
    <property type="match status" value="2"/>
</dbReference>
<evidence type="ECO:0000256" key="9">
    <source>
        <dbReference type="ARBA" id="ARBA00022967"/>
    </source>
</evidence>
<dbReference type="OrthoDB" id="6500128at2759"/>
<dbReference type="EC" id="7.6.2.2" evidence="3"/>
<dbReference type="InterPro" id="IPR017871">
    <property type="entry name" value="ABC_transporter-like_CS"/>
</dbReference>
<dbReference type="InterPro" id="IPR027417">
    <property type="entry name" value="P-loop_NTPase"/>
</dbReference>
<dbReference type="GO" id="GO:0005524">
    <property type="term" value="F:ATP binding"/>
    <property type="evidence" value="ECO:0007669"/>
    <property type="project" value="UniProtKB-KW"/>
</dbReference>
<comment type="catalytic activity">
    <reaction evidence="12">
        <text>ATP + H2O + xenobioticSide 1 = ADP + phosphate + xenobioticSide 2.</text>
        <dbReference type="EC" id="7.6.2.2"/>
    </reaction>
</comment>
<feature type="transmembrane region" description="Helical" evidence="14">
    <location>
        <begin position="432"/>
        <end position="450"/>
    </location>
</feature>
<evidence type="ECO:0000256" key="14">
    <source>
        <dbReference type="SAM" id="Phobius"/>
    </source>
</evidence>
<evidence type="ECO:0000256" key="7">
    <source>
        <dbReference type="ARBA" id="ARBA00022741"/>
    </source>
</evidence>
<dbReference type="SUPFAM" id="SSF52540">
    <property type="entry name" value="P-loop containing nucleoside triphosphate hydrolases"/>
    <property type="match status" value="2"/>
</dbReference>
<keyword evidence="5 14" id="KW-0812">Transmembrane</keyword>
<organism evidence="17 18">
    <name type="scientific">Prunus yedoensis var. nudiflora</name>
    <dbReference type="NCBI Taxonomy" id="2094558"/>
    <lineage>
        <taxon>Eukaryota</taxon>
        <taxon>Viridiplantae</taxon>
        <taxon>Streptophyta</taxon>
        <taxon>Embryophyta</taxon>
        <taxon>Tracheophyta</taxon>
        <taxon>Spermatophyta</taxon>
        <taxon>Magnoliopsida</taxon>
        <taxon>eudicotyledons</taxon>
        <taxon>Gunneridae</taxon>
        <taxon>Pentapetalae</taxon>
        <taxon>rosids</taxon>
        <taxon>fabids</taxon>
        <taxon>Rosales</taxon>
        <taxon>Rosaceae</taxon>
        <taxon>Amygdaloideae</taxon>
        <taxon>Amygdaleae</taxon>
        <taxon>Prunus</taxon>
    </lineage>
</organism>
<comment type="similarity">
    <text evidence="2">Belongs to the ABC transporter superfamily. ABCC family. Conjugate transporter (TC 3.A.1.208) subfamily.</text>
</comment>
<evidence type="ECO:0000256" key="5">
    <source>
        <dbReference type="ARBA" id="ARBA00022692"/>
    </source>
</evidence>
<keyword evidence="10 14" id="KW-1133">Transmembrane helix</keyword>
<comment type="subcellular location">
    <subcellularLocation>
        <location evidence="1">Membrane</location>
        <topology evidence="1">Multi-pass membrane protein</topology>
    </subcellularLocation>
</comment>
<dbReference type="FunFam" id="1.20.1560.10:FF:000002">
    <property type="entry name" value="ABC transporter C family member 5"/>
    <property type="match status" value="1"/>
</dbReference>
<dbReference type="STRING" id="2094558.A0A314UMG4"/>
<feature type="transmembrane region" description="Helical" evidence="14">
    <location>
        <begin position="456"/>
        <end position="475"/>
    </location>
</feature>
<dbReference type="PROSITE" id="PS00211">
    <property type="entry name" value="ABC_TRANSPORTER_1"/>
    <property type="match status" value="1"/>
</dbReference>
<dbReference type="FunFam" id="3.40.50.300:FF:000169">
    <property type="entry name" value="ABC transporter C family member 3"/>
    <property type="match status" value="1"/>
</dbReference>
<dbReference type="Gene3D" id="1.20.1560.10">
    <property type="entry name" value="ABC transporter type 1, transmembrane domain"/>
    <property type="match status" value="1"/>
</dbReference>